<dbReference type="Proteomes" id="UP000887013">
    <property type="component" value="Unassembled WGS sequence"/>
</dbReference>
<comment type="caution">
    <text evidence="1">The sequence shown here is derived from an EMBL/GenBank/DDBJ whole genome shotgun (WGS) entry which is preliminary data.</text>
</comment>
<protein>
    <submittedName>
        <fullName evidence="1">Uncharacterized protein</fullName>
    </submittedName>
</protein>
<evidence type="ECO:0000313" key="1">
    <source>
        <dbReference type="EMBL" id="GFS84188.1"/>
    </source>
</evidence>
<name>A0A8X6MYR1_NEPPI</name>
<dbReference type="AlphaFoldDB" id="A0A8X6MYR1"/>
<reference evidence="1" key="1">
    <citation type="submission" date="2020-08" db="EMBL/GenBank/DDBJ databases">
        <title>Multicomponent nature underlies the extraordinary mechanical properties of spider dragline silk.</title>
        <authorList>
            <person name="Kono N."/>
            <person name="Nakamura H."/>
            <person name="Mori M."/>
            <person name="Yoshida Y."/>
            <person name="Ohtoshi R."/>
            <person name="Malay A.D."/>
            <person name="Moran D.A.P."/>
            <person name="Tomita M."/>
            <person name="Numata K."/>
            <person name="Arakawa K."/>
        </authorList>
    </citation>
    <scope>NUCLEOTIDE SEQUENCE</scope>
</reference>
<keyword evidence="2" id="KW-1185">Reference proteome</keyword>
<gene>
    <name evidence="1" type="ORF">NPIL_56991</name>
</gene>
<evidence type="ECO:0000313" key="2">
    <source>
        <dbReference type="Proteomes" id="UP000887013"/>
    </source>
</evidence>
<proteinExistence type="predicted"/>
<organism evidence="1 2">
    <name type="scientific">Nephila pilipes</name>
    <name type="common">Giant wood spider</name>
    <name type="synonym">Nephila maculata</name>
    <dbReference type="NCBI Taxonomy" id="299642"/>
    <lineage>
        <taxon>Eukaryota</taxon>
        <taxon>Metazoa</taxon>
        <taxon>Ecdysozoa</taxon>
        <taxon>Arthropoda</taxon>
        <taxon>Chelicerata</taxon>
        <taxon>Arachnida</taxon>
        <taxon>Araneae</taxon>
        <taxon>Araneomorphae</taxon>
        <taxon>Entelegynae</taxon>
        <taxon>Araneoidea</taxon>
        <taxon>Nephilidae</taxon>
        <taxon>Nephila</taxon>
    </lineage>
</organism>
<accession>A0A8X6MYR1</accession>
<dbReference type="EMBL" id="BMAW01003541">
    <property type="protein sequence ID" value="GFS84188.1"/>
    <property type="molecule type" value="Genomic_DNA"/>
</dbReference>
<sequence>MWGRKVQLQSGFVCKFTVFRGLQLFFPNKAAECTADNVFLEEVRCLHVFPKEDDRFMEHYDSTKIDNCSSTSAEENIVFCTNRWIECEFWVQNGRDRVGSILSTTMAISLLECILMVKLVFGNHGSSSSCILLSIKIAPGPMSPQGVRHRTPRFQETLSF</sequence>